<organism evidence="2">
    <name type="scientific">Polaromonas hydrogenivorans</name>
    <dbReference type="NCBI Taxonomy" id="335476"/>
    <lineage>
        <taxon>Bacteria</taxon>
        <taxon>Pseudomonadati</taxon>
        <taxon>Pseudomonadota</taxon>
        <taxon>Betaproteobacteria</taxon>
        <taxon>Burkholderiales</taxon>
        <taxon>Comamonadaceae</taxon>
        <taxon>Polaromonas</taxon>
    </lineage>
</organism>
<dbReference type="RefSeq" id="WP_349277372.1">
    <property type="nucleotide sequence ID" value="NZ_CBCSCU010000024.1"/>
</dbReference>
<sequence length="102" mass="11059">MNQSMRQIPEASSKLPGHAGHRFGQMDIAREDWDMLFRAVTDRLTHCATSVATSACLPPAPQSASSIQAVVLECVEALEQLHAALGQQRSRCSQAANVKKIT</sequence>
<dbReference type="EMBL" id="CP157675">
    <property type="protein sequence ID" value="XBP69059.1"/>
    <property type="molecule type" value="Genomic_DNA"/>
</dbReference>
<accession>A0AAU7LN62</accession>
<proteinExistence type="predicted"/>
<evidence type="ECO:0000256" key="1">
    <source>
        <dbReference type="SAM" id="MobiDB-lite"/>
    </source>
</evidence>
<dbReference type="AlphaFoldDB" id="A0AAU7LN62"/>
<reference evidence="2" key="1">
    <citation type="submission" date="2024-05" db="EMBL/GenBank/DDBJ databases">
        <authorList>
            <person name="Bunk B."/>
            <person name="Swiderski J."/>
            <person name="Sproer C."/>
            <person name="Thiel V."/>
        </authorList>
    </citation>
    <scope>NUCLEOTIDE SEQUENCE</scope>
    <source>
        <strain evidence="2">DSM 17735</strain>
    </source>
</reference>
<feature type="region of interest" description="Disordered" evidence="1">
    <location>
        <begin position="1"/>
        <end position="23"/>
    </location>
</feature>
<protein>
    <submittedName>
        <fullName evidence="2">Uncharacterized protein</fullName>
    </submittedName>
</protein>
<name>A0AAU7LN62_9BURK</name>
<evidence type="ECO:0000313" key="2">
    <source>
        <dbReference type="EMBL" id="XBP69059.1"/>
    </source>
</evidence>
<gene>
    <name evidence="2" type="ORF">ABLV49_14245</name>
</gene>